<keyword evidence="1" id="KW-0963">Cytoplasm</keyword>
<dbReference type="PRINTS" id="PR00474">
    <property type="entry name" value="GLU5KINASE"/>
</dbReference>
<accession>A0A2G9UQE7</accession>
<name>A0A2G9UQE7_TELCI</name>
<proteinExistence type="predicted"/>
<evidence type="ECO:0000256" key="5">
    <source>
        <dbReference type="ARBA" id="ARBA00022741"/>
    </source>
</evidence>
<dbReference type="Proteomes" id="UP000230423">
    <property type="component" value="Unassembled WGS sequence"/>
</dbReference>
<evidence type="ECO:0000256" key="4">
    <source>
        <dbReference type="ARBA" id="ARBA00022679"/>
    </source>
</evidence>
<dbReference type="Gene3D" id="3.40.309.10">
    <property type="entry name" value="Aldehyde Dehydrogenase, Chain A, domain 2"/>
    <property type="match status" value="1"/>
</dbReference>
<evidence type="ECO:0000256" key="7">
    <source>
        <dbReference type="ARBA" id="ARBA00022840"/>
    </source>
</evidence>
<dbReference type="FunFam" id="3.40.1160.10:FF:000006">
    <property type="entry name" value="Glutamate 5-kinase"/>
    <property type="match status" value="1"/>
</dbReference>
<dbReference type="EMBL" id="KZ345679">
    <property type="protein sequence ID" value="PIO72427.1"/>
    <property type="molecule type" value="Genomic_DNA"/>
</dbReference>
<keyword evidence="7" id="KW-0067">ATP-binding</keyword>
<evidence type="ECO:0000256" key="3">
    <source>
        <dbReference type="ARBA" id="ARBA00022650"/>
    </source>
</evidence>
<protein>
    <submittedName>
        <fullName evidence="9">Putative delta l-pyrroline-5-carboxylate synthetase</fullName>
    </submittedName>
</protein>
<dbReference type="Pfam" id="PF00696">
    <property type="entry name" value="AA_kinase"/>
    <property type="match status" value="1"/>
</dbReference>
<dbReference type="AlphaFoldDB" id="A0A2G9UQE7"/>
<sequence length="444" mass="48245">MLIVSSGAVAFGRQKLRQELVMSMSMRQTLRGPAGITADKRACAASGMPGLMSLYEQLFQQYGITVAQVLLTKPDIDDPQRRKNLQATIESLLSLNIIPIVNANDAVAPDPKLNMHISDNDSLAARLSAEIEAELLIILSNVNGVYTGPPDMEGSRLLHTFVPSEDAGVVFGANSKFGTGGMESKVNACVKALDNGVTTVITNGLSSDAITDAVKGKKIGIDVQLLNRLQMTKAKIMDLHNGLNTIADSAETLVGRCLRRTKISDNLYLEQVTVPIGSLMVIFESRPDCLPQEALGTHGYEMRDAVTLVRSREDVAELLQLKGLIDLVIPRGSSDLVRSMQEKSKGIPVLGHAEGICHVYLDKELDEQVVDNVEEAIGHIIRYGSGHTDTIVTTNDHTAEHFIKKVDSACTFHNASTRFADGYRFGLGRVFTFLFKLKTVTPTV</sequence>
<keyword evidence="10" id="KW-1185">Reference proteome</keyword>
<feature type="domain" description="Aspartate/glutamate/uridylate kinase" evidence="8">
    <location>
        <begin position="2"/>
        <end position="203"/>
    </location>
</feature>
<dbReference type="GO" id="GO:0005739">
    <property type="term" value="C:mitochondrion"/>
    <property type="evidence" value="ECO:0007669"/>
    <property type="project" value="TreeGrafter"/>
</dbReference>
<dbReference type="GO" id="GO:0005524">
    <property type="term" value="F:ATP binding"/>
    <property type="evidence" value="ECO:0007669"/>
    <property type="project" value="UniProtKB-KW"/>
</dbReference>
<dbReference type="SUPFAM" id="SSF53633">
    <property type="entry name" value="Carbamate kinase-like"/>
    <property type="match status" value="1"/>
</dbReference>
<keyword evidence="4" id="KW-0808">Transferase</keyword>
<dbReference type="GO" id="GO:0004350">
    <property type="term" value="F:glutamate-5-semialdehyde dehydrogenase activity"/>
    <property type="evidence" value="ECO:0007669"/>
    <property type="project" value="InterPro"/>
</dbReference>
<evidence type="ECO:0000256" key="2">
    <source>
        <dbReference type="ARBA" id="ARBA00022605"/>
    </source>
</evidence>
<dbReference type="InterPro" id="IPR019797">
    <property type="entry name" value="Glutamate_5-kinase_CS"/>
</dbReference>
<evidence type="ECO:0000313" key="9">
    <source>
        <dbReference type="EMBL" id="PIO72427.1"/>
    </source>
</evidence>
<dbReference type="GO" id="GO:0008652">
    <property type="term" value="P:amino acid biosynthetic process"/>
    <property type="evidence" value="ECO:0007669"/>
    <property type="project" value="UniProtKB-KW"/>
</dbReference>
<keyword evidence="5" id="KW-0547">Nucleotide-binding</keyword>
<dbReference type="PANTHER" id="PTHR11063">
    <property type="entry name" value="GLUTAMATE SEMIALDEHYDE DEHYDROGENASE"/>
    <property type="match status" value="1"/>
</dbReference>
<organism evidence="9 10">
    <name type="scientific">Teladorsagia circumcincta</name>
    <name type="common">Brown stomach worm</name>
    <name type="synonym">Ostertagia circumcincta</name>
    <dbReference type="NCBI Taxonomy" id="45464"/>
    <lineage>
        <taxon>Eukaryota</taxon>
        <taxon>Metazoa</taxon>
        <taxon>Ecdysozoa</taxon>
        <taxon>Nematoda</taxon>
        <taxon>Chromadorea</taxon>
        <taxon>Rhabditida</taxon>
        <taxon>Rhabditina</taxon>
        <taxon>Rhabditomorpha</taxon>
        <taxon>Strongyloidea</taxon>
        <taxon>Trichostrongylidae</taxon>
        <taxon>Teladorsagia</taxon>
    </lineage>
</organism>
<dbReference type="GO" id="GO:0004349">
    <property type="term" value="F:glutamate 5-kinase activity"/>
    <property type="evidence" value="ECO:0007669"/>
    <property type="project" value="InterPro"/>
</dbReference>
<reference evidence="9 10" key="1">
    <citation type="submission" date="2015-09" db="EMBL/GenBank/DDBJ databases">
        <title>Draft genome of the parasitic nematode Teladorsagia circumcincta isolate WARC Sus (inbred).</title>
        <authorList>
            <person name="Mitreva M."/>
        </authorList>
    </citation>
    <scope>NUCLEOTIDE SEQUENCE [LARGE SCALE GENOMIC DNA]</scope>
    <source>
        <strain evidence="9 10">S</strain>
    </source>
</reference>
<dbReference type="InterPro" id="IPR001057">
    <property type="entry name" value="Glu/AcGlu_kinase"/>
</dbReference>
<dbReference type="Gene3D" id="3.40.1160.10">
    <property type="entry name" value="Acetylglutamate kinase-like"/>
    <property type="match status" value="1"/>
</dbReference>
<dbReference type="Gene3D" id="3.40.605.10">
    <property type="entry name" value="Aldehyde Dehydrogenase, Chain A, domain 1"/>
    <property type="match status" value="2"/>
</dbReference>
<dbReference type="InterPro" id="IPR036393">
    <property type="entry name" value="AceGlu_kinase-like_sf"/>
</dbReference>
<keyword evidence="2" id="KW-0028">Amino-acid biosynthesis</keyword>
<gene>
    <name evidence="9" type="ORF">TELCIR_05650</name>
</gene>
<dbReference type="PROSITE" id="PS00902">
    <property type="entry name" value="GLUTAMATE_5_KINASE"/>
    <property type="match status" value="1"/>
</dbReference>
<dbReference type="OrthoDB" id="1934954at2759"/>
<evidence type="ECO:0000256" key="6">
    <source>
        <dbReference type="ARBA" id="ARBA00022777"/>
    </source>
</evidence>
<keyword evidence="3" id="KW-0641">Proline biosynthesis</keyword>
<evidence type="ECO:0000259" key="8">
    <source>
        <dbReference type="Pfam" id="PF00696"/>
    </source>
</evidence>
<dbReference type="InterPro" id="IPR020593">
    <property type="entry name" value="G-glutamylP_reductase_CS"/>
</dbReference>
<dbReference type="PANTHER" id="PTHR11063:SF8">
    <property type="entry name" value="DELTA-1-PYRROLINE-5-CARBOXYLATE SYNTHASE"/>
    <property type="match status" value="1"/>
</dbReference>
<dbReference type="SUPFAM" id="SSF53720">
    <property type="entry name" value="ALDH-like"/>
    <property type="match status" value="1"/>
</dbReference>
<dbReference type="InterPro" id="IPR016162">
    <property type="entry name" value="Ald_DH_N"/>
</dbReference>
<dbReference type="InterPro" id="IPR001048">
    <property type="entry name" value="Asp/Glu/Uridylate_kinase"/>
</dbReference>
<dbReference type="PROSITE" id="PS01223">
    <property type="entry name" value="PROA"/>
    <property type="match status" value="1"/>
</dbReference>
<evidence type="ECO:0000256" key="1">
    <source>
        <dbReference type="ARBA" id="ARBA00022490"/>
    </source>
</evidence>
<evidence type="ECO:0000313" key="10">
    <source>
        <dbReference type="Proteomes" id="UP000230423"/>
    </source>
</evidence>
<keyword evidence="6" id="KW-0418">Kinase</keyword>
<dbReference type="InterPro" id="IPR016161">
    <property type="entry name" value="Ald_DH/histidinol_DH"/>
</dbReference>
<dbReference type="InterPro" id="IPR016163">
    <property type="entry name" value="Ald_DH_C"/>
</dbReference>